<dbReference type="AlphaFoldDB" id="A0A4R6XMA6"/>
<accession>A0A4R6XMA6</accession>
<organism evidence="2 3">
    <name type="scientific">Marinicella litoralis</name>
    <dbReference type="NCBI Taxonomy" id="644220"/>
    <lineage>
        <taxon>Bacteria</taxon>
        <taxon>Pseudomonadati</taxon>
        <taxon>Pseudomonadota</taxon>
        <taxon>Gammaproteobacteria</taxon>
        <taxon>Lysobacterales</taxon>
        <taxon>Marinicellaceae</taxon>
        <taxon>Marinicella</taxon>
    </lineage>
</organism>
<sequence length="445" mass="48134">MRIQSDMKINKQNGFTLIELMVAMVIGMIVLLGLVSLFTNVSVLNKAQTGLSILQENGRYAISRLKQDIESAGQKHCASVALPTAFITNWDQGYEMKPWYVASDVNFALSNATNGLPTYAQIRLDSIADVNQLSDTALAPGFTAYPLDSSFFLRGHECNDTACTPAVTSIGSDQAASFRTLGVDTGDRLPFTDIITMRYLTGGTQVTGIAGNVATTTDTIPSTNTGNALIADCNVALVTPATWAANAVTTTNVLPAFAVSSDTAVYSMDQDFKTISYFVGVDDDEIRDDDRVIPSLYRSENGVTQQIVEGVERFDVFYLAQLQTGVVVRLTADQVQSVSGGGDLNNDGAIDGDLGCTLPATIPDFVGFHMPNDPGCLWRSIYAVELYLLLNTVNDSSNLDNDSYIYSVDQATPQDPSDGMLTGLPAERMYRREFSAIVPIRNYTL</sequence>
<reference evidence="2 3" key="1">
    <citation type="submission" date="2019-03" db="EMBL/GenBank/DDBJ databases">
        <title>Genomic Encyclopedia of Type Strains, Phase IV (KMG-IV): sequencing the most valuable type-strain genomes for metagenomic binning, comparative biology and taxonomic classification.</title>
        <authorList>
            <person name="Goeker M."/>
        </authorList>
    </citation>
    <scope>NUCLEOTIDE SEQUENCE [LARGE SCALE GENOMIC DNA]</scope>
    <source>
        <strain evidence="2 3">DSM 25488</strain>
    </source>
</reference>
<name>A0A4R6XMA6_9GAMM</name>
<dbReference type="RefSeq" id="WP_099019730.1">
    <property type="nucleotide sequence ID" value="NZ_NIHB01000003.1"/>
</dbReference>
<dbReference type="Proteomes" id="UP000295724">
    <property type="component" value="Unassembled WGS sequence"/>
</dbReference>
<dbReference type="EMBL" id="SNZB01000005">
    <property type="protein sequence ID" value="TDR18423.1"/>
    <property type="molecule type" value="Genomic_DNA"/>
</dbReference>
<comment type="caution">
    <text evidence="2">The sequence shown here is derived from an EMBL/GenBank/DDBJ whole genome shotgun (WGS) entry which is preliminary data.</text>
</comment>
<dbReference type="GO" id="GO:0043683">
    <property type="term" value="P:type IV pilus assembly"/>
    <property type="evidence" value="ECO:0007669"/>
    <property type="project" value="InterPro"/>
</dbReference>
<gene>
    <name evidence="2" type="ORF">C8D91_2343</name>
</gene>
<dbReference type="OrthoDB" id="5296662at2"/>
<dbReference type="InterPro" id="IPR045584">
    <property type="entry name" value="Pilin-like"/>
</dbReference>
<evidence type="ECO:0000313" key="2">
    <source>
        <dbReference type="EMBL" id="TDR18423.1"/>
    </source>
</evidence>
<feature type="transmembrane region" description="Helical" evidence="1">
    <location>
        <begin position="20"/>
        <end position="39"/>
    </location>
</feature>
<evidence type="ECO:0000313" key="3">
    <source>
        <dbReference type="Proteomes" id="UP000295724"/>
    </source>
</evidence>
<dbReference type="Pfam" id="PF07963">
    <property type="entry name" value="N_methyl"/>
    <property type="match status" value="1"/>
</dbReference>
<dbReference type="InterPro" id="IPR012902">
    <property type="entry name" value="N_methyl_site"/>
</dbReference>
<evidence type="ECO:0000256" key="1">
    <source>
        <dbReference type="SAM" id="Phobius"/>
    </source>
</evidence>
<proteinExistence type="predicted"/>
<keyword evidence="3" id="KW-1185">Reference proteome</keyword>
<keyword evidence="1" id="KW-0472">Membrane</keyword>
<keyword evidence="1" id="KW-0812">Transmembrane</keyword>
<dbReference type="NCBIfam" id="TIGR02532">
    <property type="entry name" value="IV_pilin_GFxxxE"/>
    <property type="match status" value="1"/>
</dbReference>
<protein>
    <submittedName>
        <fullName evidence="2">Prepilin-type N-terminal cleavage/methylation domain-containing protein</fullName>
    </submittedName>
</protein>
<dbReference type="SUPFAM" id="SSF54523">
    <property type="entry name" value="Pili subunits"/>
    <property type="match status" value="1"/>
</dbReference>
<keyword evidence="1" id="KW-1133">Transmembrane helix</keyword>
<dbReference type="InterPro" id="IPR032092">
    <property type="entry name" value="PilW"/>
</dbReference>
<dbReference type="Pfam" id="PF16074">
    <property type="entry name" value="PilW"/>
    <property type="match status" value="1"/>
</dbReference>